<dbReference type="Proteomes" id="UP000317178">
    <property type="component" value="Chromosome"/>
</dbReference>
<dbReference type="RefSeq" id="WP_144995814.1">
    <property type="nucleotide sequence ID" value="NZ_CP036281.1"/>
</dbReference>
<dbReference type="PANTHER" id="PTHR43752:SF2">
    <property type="entry name" value="BNR_ASP-BOX REPEAT FAMILY PROTEIN"/>
    <property type="match status" value="1"/>
</dbReference>
<organism evidence="2 3">
    <name type="scientific">Polystyrenella longa</name>
    <dbReference type="NCBI Taxonomy" id="2528007"/>
    <lineage>
        <taxon>Bacteria</taxon>
        <taxon>Pseudomonadati</taxon>
        <taxon>Planctomycetota</taxon>
        <taxon>Planctomycetia</taxon>
        <taxon>Planctomycetales</taxon>
        <taxon>Planctomycetaceae</taxon>
        <taxon>Polystyrenella</taxon>
    </lineage>
</organism>
<dbReference type="OrthoDB" id="7294637at2"/>
<gene>
    <name evidence="2" type="ORF">Pla110_22790</name>
</gene>
<dbReference type="Pfam" id="PF13088">
    <property type="entry name" value="BNR_2"/>
    <property type="match status" value="1"/>
</dbReference>
<dbReference type="EMBL" id="CP036281">
    <property type="protein sequence ID" value="QDU80548.1"/>
    <property type="molecule type" value="Genomic_DNA"/>
</dbReference>
<dbReference type="SUPFAM" id="SSF50939">
    <property type="entry name" value="Sialidases"/>
    <property type="match status" value="1"/>
</dbReference>
<sequence>MRHSVFSLLLFMLGTSCLLGGEAPKVEKQVVVFGKEGEFGAWPANHGMWIWGNEILVGLSTGTHKDLGPYYHNIDREKPENHVLARSLDGGETWRMEYPAEKGMLILDGLRHGIMPPNLKEPALKPLTEALDFSHPDFCMTLRFHDIHGGVSRLYYSYDRGKKWSGPFELPLFAQPGIMARTDMIINGKHDAHFLLTASKSNEKEGRVICVRTTDGGLTWKFLSYVGPEPKGFSIMPSSVRLSENELYTTTRRREGSGEDRHRWIDAWRSTDNGNSWEFVNDPVEDVGEGNPPDLIKLQDGRLCLIYGDRKSPFEMQAKLSSDNGVTWSEPIVLHADGGGRDMGYPRSVQRPDGKIVSTYYFFTKEDPYRKVYATIWDPGTK</sequence>
<feature type="domain" description="Sialidase" evidence="1">
    <location>
        <begin position="153"/>
        <end position="356"/>
    </location>
</feature>
<dbReference type="PANTHER" id="PTHR43752">
    <property type="entry name" value="BNR/ASP-BOX REPEAT FAMILY PROTEIN"/>
    <property type="match status" value="1"/>
</dbReference>
<name>A0A518CMV1_9PLAN</name>
<dbReference type="CDD" id="cd15482">
    <property type="entry name" value="Sialidase_non-viral"/>
    <property type="match status" value="1"/>
</dbReference>
<evidence type="ECO:0000313" key="2">
    <source>
        <dbReference type="EMBL" id="QDU80548.1"/>
    </source>
</evidence>
<dbReference type="Gene3D" id="2.120.10.10">
    <property type="match status" value="1"/>
</dbReference>
<keyword evidence="3" id="KW-1185">Reference proteome</keyword>
<dbReference type="AlphaFoldDB" id="A0A518CMV1"/>
<reference evidence="2 3" key="1">
    <citation type="submission" date="2019-02" db="EMBL/GenBank/DDBJ databases">
        <title>Deep-cultivation of Planctomycetes and their phenomic and genomic characterization uncovers novel biology.</title>
        <authorList>
            <person name="Wiegand S."/>
            <person name="Jogler M."/>
            <person name="Boedeker C."/>
            <person name="Pinto D."/>
            <person name="Vollmers J."/>
            <person name="Rivas-Marin E."/>
            <person name="Kohn T."/>
            <person name="Peeters S.H."/>
            <person name="Heuer A."/>
            <person name="Rast P."/>
            <person name="Oberbeckmann S."/>
            <person name="Bunk B."/>
            <person name="Jeske O."/>
            <person name="Meyerdierks A."/>
            <person name="Storesund J.E."/>
            <person name="Kallscheuer N."/>
            <person name="Luecker S."/>
            <person name="Lage O.M."/>
            <person name="Pohl T."/>
            <person name="Merkel B.J."/>
            <person name="Hornburger P."/>
            <person name="Mueller R.-W."/>
            <person name="Bruemmer F."/>
            <person name="Labrenz M."/>
            <person name="Spormann A.M."/>
            <person name="Op den Camp H."/>
            <person name="Overmann J."/>
            <person name="Amann R."/>
            <person name="Jetten M.S.M."/>
            <person name="Mascher T."/>
            <person name="Medema M.H."/>
            <person name="Devos D.P."/>
            <person name="Kaster A.-K."/>
            <person name="Ovreas L."/>
            <person name="Rohde M."/>
            <person name="Galperin M.Y."/>
            <person name="Jogler C."/>
        </authorList>
    </citation>
    <scope>NUCLEOTIDE SEQUENCE [LARGE SCALE GENOMIC DNA]</scope>
    <source>
        <strain evidence="2 3">Pla110</strain>
    </source>
</reference>
<dbReference type="KEGG" id="plon:Pla110_22790"/>
<evidence type="ECO:0000313" key="3">
    <source>
        <dbReference type="Proteomes" id="UP000317178"/>
    </source>
</evidence>
<proteinExistence type="predicted"/>
<protein>
    <submittedName>
        <fullName evidence="2">BNR/Asp-box repeat protein</fullName>
    </submittedName>
</protein>
<dbReference type="InterPro" id="IPR036278">
    <property type="entry name" value="Sialidase_sf"/>
</dbReference>
<dbReference type="InterPro" id="IPR011040">
    <property type="entry name" value="Sialidase"/>
</dbReference>
<dbReference type="PROSITE" id="PS51257">
    <property type="entry name" value="PROKAR_LIPOPROTEIN"/>
    <property type="match status" value="1"/>
</dbReference>
<evidence type="ECO:0000259" key="1">
    <source>
        <dbReference type="Pfam" id="PF13088"/>
    </source>
</evidence>
<accession>A0A518CMV1</accession>